<name>A0A8T0ISZ5_CERPU</name>
<protein>
    <submittedName>
        <fullName evidence="3">Uncharacterized protein</fullName>
    </submittedName>
</protein>
<dbReference type="Pfam" id="PF13561">
    <property type="entry name" value="adh_short_C2"/>
    <property type="match status" value="1"/>
</dbReference>
<evidence type="ECO:0000313" key="3">
    <source>
        <dbReference type="EMBL" id="KAG0586830.1"/>
    </source>
</evidence>
<dbReference type="Gene3D" id="3.40.50.720">
    <property type="entry name" value="NAD(P)-binding Rossmann-like Domain"/>
    <property type="match status" value="1"/>
</dbReference>
<dbReference type="CDD" id="cd05233">
    <property type="entry name" value="SDR_c"/>
    <property type="match status" value="1"/>
</dbReference>
<keyword evidence="2" id="KW-0560">Oxidoreductase</keyword>
<evidence type="ECO:0000256" key="1">
    <source>
        <dbReference type="ARBA" id="ARBA00006484"/>
    </source>
</evidence>
<dbReference type="PRINTS" id="PR00081">
    <property type="entry name" value="GDHRDH"/>
</dbReference>
<dbReference type="FunFam" id="3.40.50.720:FF:000084">
    <property type="entry name" value="Short-chain dehydrogenase reductase"/>
    <property type="match status" value="1"/>
</dbReference>
<comment type="caution">
    <text evidence="3">The sequence shown here is derived from an EMBL/GenBank/DDBJ whole genome shotgun (WGS) entry which is preliminary data.</text>
</comment>
<dbReference type="Proteomes" id="UP000822688">
    <property type="component" value="Chromosome 2"/>
</dbReference>
<dbReference type="PANTHER" id="PTHR42760:SF115">
    <property type="entry name" value="3-OXOACYL-[ACYL-CARRIER-PROTEIN] REDUCTASE FABG"/>
    <property type="match status" value="1"/>
</dbReference>
<dbReference type="InterPro" id="IPR002347">
    <property type="entry name" value="SDR_fam"/>
</dbReference>
<keyword evidence="4" id="KW-1185">Reference proteome</keyword>
<evidence type="ECO:0000313" key="4">
    <source>
        <dbReference type="Proteomes" id="UP000822688"/>
    </source>
</evidence>
<dbReference type="PANTHER" id="PTHR42760">
    <property type="entry name" value="SHORT-CHAIN DEHYDROGENASES/REDUCTASES FAMILY MEMBER"/>
    <property type="match status" value="1"/>
</dbReference>
<evidence type="ECO:0000256" key="2">
    <source>
        <dbReference type="ARBA" id="ARBA00023002"/>
    </source>
</evidence>
<dbReference type="EMBL" id="CM026422">
    <property type="protein sequence ID" value="KAG0586830.1"/>
    <property type="molecule type" value="Genomic_DNA"/>
</dbReference>
<accession>A0A8T0ISZ5</accession>
<reference evidence="3" key="1">
    <citation type="submission" date="2020-06" db="EMBL/GenBank/DDBJ databases">
        <title>WGS assembly of Ceratodon purpureus strain R40.</title>
        <authorList>
            <person name="Carey S.B."/>
            <person name="Jenkins J."/>
            <person name="Shu S."/>
            <person name="Lovell J.T."/>
            <person name="Sreedasyam A."/>
            <person name="Maumus F."/>
            <person name="Tiley G.P."/>
            <person name="Fernandez-Pozo N."/>
            <person name="Barry K."/>
            <person name="Chen C."/>
            <person name="Wang M."/>
            <person name="Lipzen A."/>
            <person name="Daum C."/>
            <person name="Saski C.A."/>
            <person name="Payton A.C."/>
            <person name="Mcbreen J.C."/>
            <person name="Conrad R.E."/>
            <person name="Kollar L.M."/>
            <person name="Olsson S."/>
            <person name="Huttunen S."/>
            <person name="Landis J.B."/>
            <person name="Wickett N.J."/>
            <person name="Johnson M.G."/>
            <person name="Rensing S.A."/>
            <person name="Grimwood J."/>
            <person name="Schmutz J."/>
            <person name="Mcdaniel S.F."/>
        </authorList>
    </citation>
    <scope>NUCLEOTIDE SEQUENCE</scope>
    <source>
        <strain evidence="3">R40</strain>
    </source>
</reference>
<sequence length="309" mass="32038">MAMIGRVMGRGVQSARLLRGDRLGWSRGFGSTGGDPPSLEPPSPVPQHFGIGKLIGKTALITGAGSGIGRHAALLFAQEGASVVVADRNLAAACRTVEAMHELDGQGVAVGGDVSVADDVAAMVAKAEKVYGGLHIIFNNAGIMDSGDDNVINTPDDVIDRTLAINVKGVIYGCRYGIPAIVRSGGGSVINTASFVAFMGAATPQIAYTASKGAVLALTRELAVIHAREGVRVNSLCPGPLRTELLMKFLDTEEKKQRRLVHIPMGRFGEASEMAKAALFLASSDSSYMTGASLLVDGGITSAYVTPES</sequence>
<dbReference type="AlphaFoldDB" id="A0A8T0ISZ5"/>
<organism evidence="3 4">
    <name type="scientific">Ceratodon purpureus</name>
    <name type="common">Fire moss</name>
    <name type="synonym">Dicranum purpureum</name>
    <dbReference type="NCBI Taxonomy" id="3225"/>
    <lineage>
        <taxon>Eukaryota</taxon>
        <taxon>Viridiplantae</taxon>
        <taxon>Streptophyta</taxon>
        <taxon>Embryophyta</taxon>
        <taxon>Bryophyta</taxon>
        <taxon>Bryophytina</taxon>
        <taxon>Bryopsida</taxon>
        <taxon>Dicranidae</taxon>
        <taxon>Pseudoditrichales</taxon>
        <taxon>Ditrichaceae</taxon>
        <taxon>Ceratodon</taxon>
    </lineage>
</organism>
<dbReference type="NCBIfam" id="NF005559">
    <property type="entry name" value="PRK07231.1"/>
    <property type="match status" value="1"/>
</dbReference>
<dbReference type="PRINTS" id="PR00080">
    <property type="entry name" value="SDRFAMILY"/>
</dbReference>
<comment type="similarity">
    <text evidence="1">Belongs to the short-chain dehydrogenases/reductases (SDR) family.</text>
</comment>
<dbReference type="InterPro" id="IPR036291">
    <property type="entry name" value="NAD(P)-bd_dom_sf"/>
</dbReference>
<dbReference type="GO" id="GO:0016616">
    <property type="term" value="F:oxidoreductase activity, acting on the CH-OH group of donors, NAD or NADP as acceptor"/>
    <property type="evidence" value="ECO:0007669"/>
    <property type="project" value="TreeGrafter"/>
</dbReference>
<gene>
    <name evidence="3" type="ORF">KC19_2G120900</name>
</gene>
<dbReference type="SUPFAM" id="SSF51735">
    <property type="entry name" value="NAD(P)-binding Rossmann-fold domains"/>
    <property type="match status" value="1"/>
</dbReference>
<proteinExistence type="inferred from homology"/>